<dbReference type="PANTHER" id="PTHR46066">
    <property type="entry name" value="CHITINASE DOMAIN-CONTAINING PROTEIN 1 FAMILY MEMBER"/>
    <property type="match status" value="1"/>
</dbReference>
<dbReference type="Pfam" id="PF00704">
    <property type="entry name" value="Glyco_hydro_18"/>
    <property type="match status" value="1"/>
</dbReference>
<gene>
    <name evidence="2" type="ORF">ProphageCTn5LIBA2945_00008</name>
</gene>
<dbReference type="PROSITE" id="PS51910">
    <property type="entry name" value="GH18_2"/>
    <property type="match status" value="1"/>
</dbReference>
<proteinExistence type="predicted"/>
<dbReference type="AlphaFoldDB" id="A0A2R2ZJI9"/>
<dbReference type="GO" id="GO:0005975">
    <property type="term" value="P:carbohydrate metabolic process"/>
    <property type="evidence" value="ECO:0007669"/>
    <property type="project" value="InterPro"/>
</dbReference>
<keyword evidence="2" id="KW-0378">Hydrolase</keyword>
<accession>A0A2R2ZJI9</accession>
<protein>
    <submittedName>
        <fullName evidence="2">Putative glycosyl hydrolase</fullName>
    </submittedName>
</protein>
<dbReference type="Gene3D" id="3.20.20.80">
    <property type="entry name" value="Glycosidases"/>
    <property type="match status" value="1"/>
</dbReference>
<dbReference type="Gene3D" id="2.60.120.560">
    <property type="entry name" value="Exo-inulinase, domain 1"/>
    <property type="match status" value="1"/>
</dbReference>
<dbReference type="InterPro" id="IPR017853">
    <property type="entry name" value="GH"/>
</dbReference>
<dbReference type="CDD" id="cd02795">
    <property type="entry name" value="CBM6-CBM35-CBM36_like"/>
    <property type="match status" value="1"/>
</dbReference>
<dbReference type="Gene3D" id="2.60.120.260">
    <property type="entry name" value="Galactose-binding domain-like"/>
    <property type="match status" value="1"/>
</dbReference>
<sequence>MNRDYLKGRRCMVWSFMQNARMYEALRDYGDRLDTVGIFTFEVDATGTLSETGTSISSMMTYINKWPHIHWMLTVMNHGTASIFTALRNNTNGAKDKFLTELVRIMEKYPWCAGVDIDLERGGGYENREAANSLFQAIYQTVKAYDSSKLVNICLPGMTGVQGSVGGENWCVYADLNPYCDTASIMSYGMAWAGSAPGPVSPRSWLEGIYDYAVTAMSPEKIFMGLPGYGWNWQIYDTPENLGETYRGISNTYYAAKLWMTGGYNFTGDAPPQPMIPIIAYWDDVDMVPWALPQVYDYMEGWDASSVTSPLQQEVYNRRRYLTCYGKEQKTSFGTIYIDRGGGTPDSYTGLATVSDYMTVLGEGATATFHFTIEQAGAYDIAVRLAFPFWDKNALNVAVDGSSKTFSESRLWWPYWRRTCWLSFASGRNLSAGSHTLTISGGVPGVQFYGFRVCSSFSEEPSAGEAAFTLSPRQFLDVNGDPATPDKGFKLTCEMLRRKPDSALVWYEDFRDDTPLPDSYWTTLSGEWSVWRESYTTENRPYSLLEGSGKLAWKYDGFSDLHIRARVGFPQNGGGRAGVFLGNLFCCLNYDTQRVELYQGSTLLGSYSTSFSKTPDAQLHSDPTVYTIEMRKRGNRVRVYSGSSYTLRFTATVSATSGYAGIQADNEIVCDLLRAGDAWSYEPYECFDVVYPDGVRTSFGRIARSGVTWDEEFQIFSVNSDVDEGSTRSEDISLDYDFFHSHLLEISCGNDYTAKVIPRDINVWTARLFLGDADGFSILYYQDVDSLVYWANEAAYRWGLRGIAIWSLGQEDMRLWEVMPKQIE</sequence>
<organism evidence="2">
    <name type="scientific">Clostridioides difficile</name>
    <name type="common">Peptoclostridium difficile</name>
    <dbReference type="NCBI Taxonomy" id="1496"/>
    <lineage>
        <taxon>Bacteria</taxon>
        <taxon>Bacillati</taxon>
        <taxon>Bacillota</taxon>
        <taxon>Clostridia</taxon>
        <taxon>Peptostreptococcales</taxon>
        <taxon>Peptostreptococcaceae</taxon>
        <taxon>Clostridioides</taxon>
    </lineage>
</organism>
<feature type="domain" description="GH18" evidence="1">
    <location>
        <begin position="7"/>
        <end position="361"/>
    </location>
</feature>
<dbReference type="EMBL" id="MF547665">
    <property type="protein sequence ID" value="AUV57934.1"/>
    <property type="molecule type" value="Genomic_DNA"/>
</dbReference>
<dbReference type="SUPFAM" id="SSF51445">
    <property type="entry name" value="(Trans)glycosidases"/>
    <property type="match status" value="1"/>
</dbReference>
<dbReference type="PANTHER" id="PTHR46066:SF2">
    <property type="entry name" value="CHITINASE DOMAIN-CONTAINING PROTEIN 1"/>
    <property type="match status" value="1"/>
</dbReference>
<evidence type="ECO:0000313" key="2">
    <source>
        <dbReference type="EMBL" id="AUV57934.1"/>
    </source>
</evidence>
<dbReference type="InterPro" id="IPR001223">
    <property type="entry name" value="Glyco_hydro18_cat"/>
</dbReference>
<dbReference type="GO" id="GO:0016787">
    <property type="term" value="F:hydrolase activity"/>
    <property type="evidence" value="ECO:0007669"/>
    <property type="project" value="UniProtKB-KW"/>
</dbReference>
<reference evidence="2" key="1">
    <citation type="journal article" date="2018" name="Genome Biol. Evol.">
        <title>Two Groups of Cocirculating, Epidemic Clostridiodes difficile Strains Microdiversify through Different Mechanisms.</title>
        <authorList>
            <person name="Murillo T."/>
            <person name="Ramirez-Vargas G."/>
            <person name="Riedel T."/>
            <person name="Overmann J."/>
            <person name="Andersen J.M."/>
            <person name="Guzman-Verri C."/>
            <person name="Chaves-Olarte E."/>
            <person name="Rodriguez C."/>
        </authorList>
    </citation>
    <scope>NUCLEOTIDE SEQUENCE</scope>
    <source>
        <strain evidence="2">LIBA-2945</strain>
    </source>
</reference>
<evidence type="ECO:0000259" key="1">
    <source>
        <dbReference type="PROSITE" id="PS51910"/>
    </source>
</evidence>
<name>A0A2R2ZJI9_CLODI</name>